<dbReference type="InterPro" id="IPR036705">
    <property type="entry name" value="Ribosyl_crysJ1_sf"/>
</dbReference>
<evidence type="ECO:0000313" key="4">
    <source>
        <dbReference type="Proteomes" id="UP001212841"/>
    </source>
</evidence>
<feature type="binding site" evidence="1">
    <location>
        <position position="378"/>
    </location>
    <ligand>
        <name>Mg(2+)</name>
        <dbReference type="ChEBI" id="CHEBI:18420"/>
        <label>1</label>
    </ligand>
</feature>
<dbReference type="AlphaFoldDB" id="A0AAD5S7X6"/>
<name>A0AAD5S7X6_9FUNG</name>
<dbReference type="PANTHER" id="PTHR16222:SF28">
    <property type="entry name" value="ADP-RIBOSYLGLYCOHYDROLASE"/>
    <property type="match status" value="1"/>
</dbReference>
<feature type="compositionally biased region" description="Basic and acidic residues" evidence="2">
    <location>
        <begin position="249"/>
        <end position="268"/>
    </location>
</feature>
<dbReference type="GO" id="GO:0046872">
    <property type="term" value="F:metal ion binding"/>
    <property type="evidence" value="ECO:0007669"/>
    <property type="project" value="UniProtKB-KW"/>
</dbReference>
<dbReference type="EMBL" id="JADGJD010000971">
    <property type="protein sequence ID" value="KAJ3047387.1"/>
    <property type="molecule type" value="Genomic_DNA"/>
</dbReference>
<evidence type="ECO:0000256" key="2">
    <source>
        <dbReference type="SAM" id="MobiDB-lite"/>
    </source>
</evidence>
<reference evidence="3" key="1">
    <citation type="submission" date="2020-05" db="EMBL/GenBank/DDBJ databases">
        <title>Phylogenomic resolution of chytrid fungi.</title>
        <authorList>
            <person name="Stajich J.E."/>
            <person name="Amses K."/>
            <person name="Simmons R."/>
            <person name="Seto K."/>
            <person name="Myers J."/>
            <person name="Bonds A."/>
            <person name="Quandt C.A."/>
            <person name="Barry K."/>
            <person name="Liu P."/>
            <person name="Grigoriev I."/>
            <person name="Longcore J.E."/>
            <person name="James T.Y."/>
        </authorList>
    </citation>
    <scope>NUCLEOTIDE SEQUENCE</scope>
    <source>
        <strain evidence="3">JEL0318</strain>
    </source>
</reference>
<protein>
    <recommendedName>
        <fullName evidence="5">ADP-ribosylglycohydrolase</fullName>
    </recommendedName>
</protein>
<dbReference type="SUPFAM" id="SSF101478">
    <property type="entry name" value="ADP-ribosylglycohydrolase"/>
    <property type="match status" value="1"/>
</dbReference>
<dbReference type="InterPro" id="IPR005502">
    <property type="entry name" value="Ribosyl_crysJ1"/>
</dbReference>
<dbReference type="PANTHER" id="PTHR16222">
    <property type="entry name" value="ADP-RIBOSYLGLYCOHYDROLASE"/>
    <property type="match status" value="1"/>
</dbReference>
<dbReference type="Gene3D" id="1.10.4080.10">
    <property type="entry name" value="ADP-ribosylation/Crystallin J1"/>
    <property type="match status" value="1"/>
</dbReference>
<keyword evidence="1" id="KW-0460">Magnesium</keyword>
<organism evidence="3 4">
    <name type="scientific">Rhizophlyctis rosea</name>
    <dbReference type="NCBI Taxonomy" id="64517"/>
    <lineage>
        <taxon>Eukaryota</taxon>
        <taxon>Fungi</taxon>
        <taxon>Fungi incertae sedis</taxon>
        <taxon>Chytridiomycota</taxon>
        <taxon>Chytridiomycota incertae sedis</taxon>
        <taxon>Chytridiomycetes</taxon>
        <taxon>Rhizophlyctidales</taxon>
        <taxon>Rhizophlyctidaceae</taxon>
        <taxon>Rhizophlyctis</taxon>
    </lineage>
</organism>
<comment type="caution">
    <text evidence="3">The sequence shown here is derived from an EMBL/GenBank/DDBJ whole genome shotgun (WGS) entry which is preliminary data.</text>
</comment>
<dbReference type="InterPro" id="IPR050792">
    <property type="entry name" value="ADP-ribosylglycohydrolase"/>
</dbReference>
<feature type="binding site" evidence="1">
    <location>
        <position position="93"/>
    </location>
    <ligand>
        <name>Mg(2+)</name>
        <dbReference type="ChEBI" id="CHEBI:18420"/>
        <label>1</label>
    </ligand>
</feature>
<feature type="binding site" evidence="1">
    <location>
        <position position="376"/>
    </location>
    <ligand>
        <name>Mg(2+)</name>
        <dbReference type="ChEBI" id="CHEBI:18420"/>
        <label>1</label>
    </ligand>
</feature>
<gene>
    <name evidence="3" type="ORF">HK097_011575</name>
</gene>
<feature type="binding site" evidence="1">
    <location>
        <position position="379"/>
    </location>
    <ligand>
        <name>Mg(2+)</name>
        <dbReference type="ChEBI" id="CHEBI:18420"/>
        <label>1</label>
    </ligand>
</feature>
<feature type="binding site" evidence="1">
    <location>
        <position position="94"/>
    </location>
    <ligand>
        <name>Mg(2+)</name>
        <dbReference type="ChEBI" id="CHEBI:18420"/>
        <label>1</label>
    </ligand>
</feature>
<keyword evidence="1" id="KW-0479">Metal-binding</keyword>
<evidence type="ECO:0000313" key="3">
    <source>
        <dbReference type="EMBL" id="KAJ3047387.1"/>
    </source>
</evidence>
<proteinExistence type="predicted"/>
<comment type="cofactor">
    <cofactor evidence="1">
        <name>Mg(2+)</name>
        <dbReference type="ChEBI" id="CHEBI:18420"/>
    </cofactor>
    <text evidence="1">Binds 2 magnesium ions per subunit.</text>
</comment>
<feature type="region of interest" description="Disordered" evidence="2">
    <location>
        <begin position="246"/>
        <end position="284"/>
    </location>
</feature>
<feature type="binding site" evidence="1">
    <location>
        <position position="92"/>
    </location>
    <ligand>
        <name>Mg(2+)</name>
        <dbReference type="ChEBI" id="CHEBI:18420"/>
        <label>1</label>
    </ligand>
</feature>
<evidence type="ECO:0000256" key="1">
    <source>
        <dbReference type="PIRSR" id="PIRSR605502-1"/>
    </source>
</evidence>
<sequence length="479" mass="52653">MNPRLQTADPSDLHWTTLQRTEVADKIRGILFGAALGDAIGLATEFLTREESLHVYGPEHPTFAFGDDATLPNAVPFLVDPHRARWKVGDFTDDTDQQLLILLSFLRSGGTRIKPNDFAKRLQMWVKQGLRCLDKPPCGIGQTTWNIVTAEGYAKDPCGTARRYWERMGRKVAPNGAVMRTAIIGALLAPKGAEAVRAATDALARTTHADPRCVTRCVIVTSLIQRILSGTAPNTDLLRDVVNASVGSPEEHHQEDDEVDRTGNEADRSKKRKCGISHEKVPKKPKLERVADPVRTNILCGICDAAKSELLRFCFPSTLEILQLDDEDGIGYTYRTLGSGLWALSQLLNCLTTNPSASPASTFKSLITELTIQGGDADTNCAVAGALMGAVVGYSGLPKEWLKGLIHHHWLLGKVNAALELMGVLEGARYRWDEDDDTLVDGGKGLRSEEELDAWQEERDRVVQRLLVVAGRQDNEPFE</sequence>
<accession>A0AAD5S7X6</accession>
<keyword evidence="4" id="KW-1185">Reference proteome</keyword>
<evidence type="ECO:0008006" key="5">
    <source>
        <dbReference type="Google" id="ProtNLM"/>
    </source>
</evidence>
<dbReference type="Proteomes" id="UP001212841">
    <property type="component" value="Unassembled WGS sequence"/>
</dbReference>
<dbReference type="Pfam" id="PF03747">
    <property type="entry name" value="ADP_ribosyl_GH"/>
    <property type="match status" value="1"/>
</dbReference>